<feature type="region of interest" description="Disordered" evidence="1">
    <location>
        <begin position="1"/>
        <end position="28"/>
    </location>
</feature>
<feature type="non-terminal residue" evidence="2">
    <location>
        <position position="1"/>
    </location>
</feature>
<dbReference type="AlphaFoldDB" id="A0A061S5E1"/>
<protein>
    <submittedName>
        <fullName evidence="2">Uncharacterized protein</fullName>
    </submittedName>
</protein>
<organism evidence="2">
    <name type="scientific">Tetraselmis sp. GSL018</name>
    <dbReference type="NCBI Taxonomy" id="582737"/>
    <lineage>
        <taxon>Eukaryota</taxon>
        <taxon>Viridiplantae</taxon>
        <taxon>Chlorophyta</taxon>
        <taxon>core chlorophytes</taxon>
        <taxon>Chlorodendrophyceae</taxon>
        <taxon>Chlorodendrales</taxon>
        <taxon>Chlorodendraceae</taxon>
        <taxon>Tetraselmis</taxon>
    </lineage>
</organism>
<gene>
    <name evidence="2" type="ORF">TSPGSL018_12632</name>
</gene>
<proteinExistence type="predicted"/>
<accession>A0A061S5E1</accession>
<dbReference type="EMBL" id="GBEZ01005884">
    <property type="protein sequence ID" value="JAC79473.1"/>
    <property type="molecule type" value="Transcribed_RNA"/>
</dbReference>
<evidence type="ECO:0000256" key="1">
    <source>
        <dbReference type="SAM" id="MobiDB-lite"/>
    </source>
</evidence>
<reference evidence="2" key="1">
    <citation type="submission" date="2014-05" db="EMBL/GenBank/DDBJ databases">
        <title>The transcriptome of the halophilic microalga Tetraselmis sp. GSL018 isolated from the Great Salt Lake, Utah.</title>
        <authorList>
            <person name="Jinkerson R.E."/>
            <person name="D'Adamo S."/>
            <person name="Posewitz M.C."/>
        </authorList>
    </citation>
    <scope>NUCLEOTIDE SEQUENCE</scope>
    <source>
        <strain evidence="2">GSL018</strain>
    </source>
</reference>
<sequence length="47" mass="5100">FPTAPTIHTRGEWGSAESVGRNGDREEAPDFHTALSYDCSFNCPDAS</sequence>
<name>A0A061S5E1_9CHLO</name>
<evidence type="ECO:0000313" key="2">
    <source>
        <dbReference type="EMBL" id="JAC79473.1"/>
    </source>
</evidence>